<keyword evidence="8" id="KW-1185">Reference proteome</keyword>
<evidence type="ECO:0000313" key="8">
    <source>
        <dbReference type="Proteomes" id="UP000473014"/>
    </source>
</evidence>
<evidence type="ECO:0000256" key="5">
    <source>
        <dbReference type="SAM" id="MobiDB-lite"/>
    </source>
</evidence>
<dbReference type="GO" id="GO:0005524">
    <property type="term" value="F:ATP binding"/>
    <property type="evidence" value="ECO:0007669"/>
    <property type="project" value="UniProtKB-KW"/>
</dbReference>
<dbReference type="PANTHER" id="PTHR43335:SF2">
    <property type="entry name" value="ABC TRANSPORTER, ATP-BINDING PROTEIN"/>
    <property type="match status" value="1"/>
</dbReference>
<evidence type="ECO:0000256" key="4">
    <source>
        <dbReference type="ARBA" id="ARBA00022840"/>
    </source>
</evidence>
<reference evidence="7 8" key="1">
    <citation type="submission" date="2019-11" db="EMBL/GenBank/DDBJ databases">
        <authorList>
            <person name="Yuan L."/>
        </authorList>
    </citation>
    <scope>NUCLEOTIDE SEQUENCE [LARGE SCALE GENOMIC DNA]</scope>
    <source>
        <strain evidence="7 8">TRM43335</strain>
    </source>
</reference>
<dbReference type="PANTHER" id="PTHR43335">
    <property type="entry name" value="ABC TRANSPORTER, ATP-BINDING PROTEIN"/>
    <property type="match status" value="1"/>
</dbReference>
<accession>A0A6G2BDD2</accession>
<sequence length="351" mass="36417">MTVIATENLTKRYPRVTALDRLTMEIAPGVTGLVGANGAGKSTLIKILLGLSPASEGTASVLGMDVSTDGGAIRERVGYMPEHDCLPPDVSATEFVVHMARMSGLPATAARERTADTLRHVGLYEERYRPIGGYSTGMKQRVKLAQALVHDPRLVLLDEPTNGLDPVGRDDMLGLIRRVHTDFGISVLVTSHLLGELERTCDHVVVIDGGKLLRSSATADFTQRTATLAVEVTDTDAHPDGTGALRTALAGAGLTVAPATAGGEGLPGAGHVVLVEASDDTVYDTVRDAVAELGLGLVRMEQRRHRIAEVFQTSGTTADAASTAAAATTGTAATTATTTGTTQKGGGTDAA</sequence>
<dbReference type="EMBL" id="WIXO01000001">
    <property type="protein sequence ID" value="MTE20073.1"/>
    <property type="molecule type" value="Genomic_DNA"/>
</dbReference>
<comment type="caution">
    <text evidence="7">The sequence shown here is derived from an EMBL/GenBank/DDBJ whole genome shotgun (WGS) entry which is preliminary data.</text>
</comment>
<keyword evidence="4 7" id="KW-0067">ATP-binding</keyword>
<keyword evidence="2" id="KW-0813">Transport</keyword>
<dbReference type="Proteomes" id="UP000473014">
    <property type="component" value="Unassembled WGS sequence"/>
</dbReference>
<organism evidence="7 8">
    <name type="scientific">Streptomyces taklimakanensis</name>
    <dbReference type="NCBI Taxonomy" id="2569853"/>
    <lineage>
        <taxon>Bacteria</taxon>
        <taxon>Bacillati</taxon>
        <taxon>Actinomycetota</taxon>
        <taxon>Actinomycetes</taxon>
        <taxon>Kitasatosporales</taxon>
        <taxon>Streptomycetaceae</taxon>
        <taxon>Streptomyces</taxon>
    </lineage>
</organism>
<dbReference type="InterPro" id="IPR027417">
    <property type="entry name" value="P-loop_NTPase"/>
</dbReference>
<feature type="compositionally biased region" description="Low complexity" evidence="5">
    <location>
        <begin position="326"/>
        <end position="342"/>
    </location>
</feature>
<evidence type="ECO:0000256" key="3">
    <source>
        <dbReference type="ARBA" id="ARBA00022741"/>
    </source>
</evidence>
<dbReference type="AlphaFoldDB" id="A0A6G2BDD2"/>
<dbReference type="Pfam" id="PF00005">
    <property type="entry name" value="ABC_tran"/>
    <property type="match status" value="1"/>
</dbReference>
<feature type="domain" description="ABC transporter" evidence="6">
    <location>
        <begin position="4"/>
        <end position="234"/>
    </location>
</feature>
<dbReference type="Gene3D" id="3.40.50.300">
    <property type="entry name" value="P-loop containing nucleotide triphosphate hydrolases"/>
    <property type="match status" value="1"/>
</dbReference>
<protein>
    <submittedName>
        <fullName evidence="7">ATP-binding cassette domain-containing protein</fullName>
    </submittedName>
</protein>
<dbReference type="InterPro" id="IPR003593">
    <property type="entry name" value="AAA+_ATPase"/>
</dbReference>
<dbReference type="PROSITE" id="PS50893">
    <property type="entry name" value="ABC_TRANSPORTER_2"/>
    <property type="match status" value="1"/>
</dbReference>
<name>A0A6G2BDD2_9ACTN</name>
<comment type="similarity">
    <text evidence="1">Belongs to the ABC transporter superfamily.</text>
</comment>
<dbReference type="SMART" id="SM00382">
    <property type="entry name" value="AAA"/>
    <property type="match status" value="1"/>
</dbReference>
<evidence type="ECO:0000256" key="2">
    <source>
        <dbReference type="ARBA" id="ARBA00022448"/>
    </source>
</evidence>
<dbReference type="GO" id="GO:0016887">
    <property type="term" value="F:ATP hydrolysis activity"/>
    <property type="evidence" value="ECO:0007669"/>
    <property type="project" value="InterPro"/>
</dbReference>
<evidence type="ECO:0000256" key="1">
    <source>
        <dbReference type="ARBA" id="ARBA00005417"/>
    </source>
</evidence>
<evidence type="ECO:0000313" key="7">
    <source>
        <dbReference type="EMBL" id="MTE20073.1"/>
    </source>
</evidence>
<keyword evidence="3" id="KW-0547">Nucleotide-binding</keyword>
<dbReference type="RefSeq" id="WP_162466153.1">
    <property type="nucleotide sequence ID" value="NZ_WIXO01000001.1"/>
</dbReference>
<dbReference type="CDD" id="cd03230">
    <property type="entry name" value="ABC_DR_subfamily_A"/>
    <property type="match status" value="1"/>
</dbReference>
<proteinExistence type="inferred from homology"/>
<evidence type="ECO:0000259" key="6">
    <source>
        <dbReference type="PROSITE" id="PS50893"/>
    </source>
</evidence>
<dbReference type="SUPFAM" id="SSF52540">
    <property type="entry name" value="P-loop containing nucleoside triphosphate hydrolases"/>
    <property type="match status" value="1"/>
</dbReference>
<feature type="region of interest" description="Disordered" evidence="5">
    <location>
        <begin position="326"/>
        <end position="351"/>
    </location>
</feature>
<dbReference type="InterPro" id="IPR003439">
    <property type="entry name" value="ABC_transporter-like_ATP-bd"/>
</dbReference>
<gene>
    <name evidence="7" type="ORF">F0L17_13280</name>
</gene>